<sequence length="115" mass="13234">MCRYSLDGLLDLLACSGTESRPMVVRWRLSIFTLTWNRLLPTRRGTDNQASTALVASLPQTVPKGKTQISHFCIRVLLFRCQIFSALNIMSVCLSMRPPWHDMWYLFGFLGFDMD</sequence>
<reference evidence="1" key="3">
    <citation type="journal article" date="2017" name="Nature">
        <title>Genome sequence of the progenitor of the wheat D genome Aegilops tauschii.</title>
        <authorList>
            <person name="Luo M.C."/>
            <person name="Gu Y.Q."/>
            <person name="Puiu D."/>
            <person name="Wang H."/>
            <person name="Twardziok S.O."/>
            <person name="Deal K.R."/>
            <person name="Huo N."/>
            <person name="Zhu T."/>
            <person name="Wang L."/>
            <person name="Wang Y."/>
            <person name="McGuire P.E."/>
            <person name="Liu S."/>
            <person name="Long H."/>
            <person name="Ramasamy R.K."/>
            <person name="Rodriguez J.C."/>
            <person name="Van S.L."/>
            <person name="Yuan L."/>
            <person name="Wang Z."/>
            <person name="Xia Z."/>
            <person name="Xiao L."/>
            <person name="Anderson O.D."/>
            <person name="Ouyang S."/>
            <person name="Liang Y."/>
            <person name="Zimin A.V."/>
            <person name="Pertea G."/>
            <person name="Qi P."/>
            <person name="Bennetzen J.L."/>
            <person name="Dai X."/>
            <person name="Dawson M.W."/>
            <person name="Muller H.G."/>
            <person name="Kugler K."/>
            <person name="Rivarola-Duarte L."/>
            <person name="Spannagl M."/>
            <person name="Mayer K.F.X."/>
            <person name="Lu F.H."/>
            <person name="Bevan M.W."/>
            <person name="Leroy P."/>
            <person name="Li P."/>
            <person name="You F.M."/>
            <person name="Sun Q."/>
            <person name="Liu Z."/>
            <person name="Lyons E."/>
            <person name="Wicker T."/>
            <person name="Salzberg S.L."/>
            <person name="Devos K.M."/>
            <person name="Dvorak J."/>
        </authorList>
    </citation>
    <scope>NUCLEOTIDE SEQUENCE [LARGE SCALE GENOMIC DNA]</scope>
    <source>
        <strain evidence="1">cv. AL8/78</strain>
    </source>
</reference>
<evidence type="ECO:0000313" key="1">
    <source>
        <dbReference type="EnsemblPlants" id="AET5Gv20700700.5"/>
    </source>
</evidence>
<accession>A0A453LBL6</accession>
<organism evidence="1 2">
    <name type="scientific">Aegilops tauschii subsp. strangulata</name>
    <name type="common">Goatgrass</name>
    <dbReference type="NCBI Taxonomy" id="200361"/>
    <lineage>
        <taxon>Eukaryota</taxon>
        <taxon>Viridiplantae</taxon>
        <taxon>Streptophyta</taxon>
        <taxon>Embryophyta</taxon>
        <taxon>Tracheophyta</taxon>
        <taxon>Spermatophyta</taxon>
        <taxon>Magnoliopsida</taxon>
        <taxon>Liliopsida</taxon>
        <taxon>Poales</taxon>
        <taxon>Poaceae</taxon>
        <taxon>BOP clade</taxon>
        <taxon>Pooideae</taxon>
        <taxon>Triticodae</taxon>
        <taxon>Triticeae</taxon>
        <taxon>Triticinae</taxon>
        <taxon>Aegilops</taxon>
    </lineage>
</organism>
<keyword evidence="2" id="KW-1185">Reference proteome</keyword>
<reference evidence="1" key="5">
    <citation type="journal article" date="2021" name="G3 (Bethesda)">
        <title>Aegilops tauschii genome assembly Aet v5.0 features greater sequence contiguity and improved annotation.</title>
        <authorList>
            <person name="Wang L."/>
            <person name="Zhu T."/>
            <person name="Rodriguez J.C."/>
            <person name="Deal K.R."/>
            <person name="Dubcovsky J."/>
            <person name="McGuire P.E."/>
            <person name="Lux T."/>
            <person name="Spannagl M."/>
            <person name="Mayer K.F.X."/>
            <person name="Baldrich P."/>
            <person name="Meyers B.C."/>
            <person name="Huo N."/>
            <person name="Gu Y.Q."/>
            <person name="Zhou H."/>
            <person name="Devos K.M."/>
            <person name="Bennetzen J.L."/>
            <person name="Unver T."/>
            <person name="Budak H."/>
            <person name="Gulick P.J."/>
            <person name="Galiba G."/>
            <person name="Kalapos B."/>
            <person name="Nelson D.R."/>
            <person name="Li P."/>
            <person name="You F.M."/>
            <person name="Luo M.C."/>
            <person name="Dvorak J."/>
        </authorList>
    </citation>
    <scope>NUCLEOTIDE SEQUENCE [LARGE SCALE GENOMIC DNA]</scope>
    <source>
        <strain evidence="1">cv. AL8/78</strain>
    </source>
</reference>
<dbReference type="AlphaFoldDB" id="A0A453LBL6"/>
<dbReference type="Proteomes" id="UP000015105">
    <property type="component" value="Chromosome 5D"/>
</dbReference>
<dbReference type="Gramene" id="AET5Gv20700700.5">
    <property type="protein sequence ID" value="AET5Gv20700700.5"/>
    <property type="gene ID" value="AET5Gv20700700"/>
</dbReference>
<name>A0A453LBL6_AEGTS</name>
<proteinExistence type="predicted"/>
<dbReference type="EnsemblPlants" id="AET5Gv20700700.5">
    <property type="protein sequence ID" value="AET5Gv20700700.5"/>
    <property type="gene ID" value="AET5Gv20700700"/>
</dbReference>
<evidence type="ECO:0000313" key="2">
    <source>
        <dbReference type="Proteomes" id="UP000015105"/>
    </source>
</evidence>
<reference evidence="2" key="1">
    <citation type="journal article" date="2014" name="Science">
        <title>Ancient hybridizations among the ancestral genomes of bread wheat.</title>
        <authorList>
            <consortium name="International Wheat Genome Sequencing Consortium,"/>
            <person name="Marcussen T."/>
            <person name="Sandve S.R."/>
            <person name="Heier L."/>
            <person name="Spannagl M."/>
            <person name="Pfeifer M."/>
            <person name="Jakobsen K.S."/>
            <person name="Wulff B.B."/>
            <person name="Steuernagel B."/>
            <person name="Mayer K.F."/>
            <person name="Olsen O.A."/>
        </authorList>
    </citation>
    <scope>NUCLEOTIDE SEQUENCE [LARGE SCALE GENOMIC DNA]</scope>
    <source>
        <strain evidence="2">cv. AL8/78</strain>
    </source>
</reference>
<protein>
    <submittedName>
        <fullName evidence="1">Uncharacterized protein</fullName>
    </submittedName>
</protein>
<reference evidence="2" key="2">
    <citation type="journal article" date="2017" name="Nat. Plants">
        <title>The Aegilops tauschii genome reveals multiple impacts of transposons.</title>
        <authorList>
            <person name="Zhao G."/>
            <person name="Zou C."/>
            <person name="Li K."/>
            <person name="Wang K."/>
            <person name="Li T."/>
            <person name="Gao L."/>
            <person name="Zhang X."/>
            <person name="Wang H."/>
            <person name="Yang Z."/>
            <person name="Liu X."/>
            <person name="Jiang W."/>
            <person name="Mao L."/>
            <person name="Kong X."/>
            <person name="Jiao Y."/>
            <person name="Jia J."/>
        </authorList>
    </citation>
    <scope>NUCLEOTIDE SEQUENCE [LARGE SCALE GENOMIC DNA]</scope>
    <source>
        <strain evidence="2">cv. AL8/78</strain>
    </source>
</reference>
<reference evidence="1" key="4">
    <citation type="submission" date="2019-03" db="UniProtKB">
        <authorList>
            <consortium name="EnsemblPlants"/>
        </authorList>
    </citation>
    <scope>IDENTIFICATION</scope>
</reference>